<proteinExistence type="predicted"/>
<dbReference type="AlphaFoldDB" id="A0A1H8WP29"/>
<gene>
    <name evidence="1" type="ORF">SAMN05216388_10682</name>
</gene>
<dbReference type="Gene3D" id="3.10.28.10">
    <property type="entry name" value="Homing endonucleases"/>
    <property type="match status" value="1"/>
</dbReference>
<keyword evidence="2" id="KW-1185">Reference proteome</keyword>
<protein>
    <recommendedName>
        <fullName evidence="3">Homing endonuclease LAGLIDADG domain-containing protein</fullName>
    </recommendedName>
</protein>
<dbReference type="InterPro" id="IPR027434">
    <property type="entry name" value="Homing_endonucl"/>
</dbReference>
<evidence type="ECO:0008006" key="3">
    <source>
        <dbReference type="Google" id="ProtNLM"/>
    </source>
</evidence>
<dbReference type="SUPFAM" id="SSF55608">
    <property type="entry name" value="Homing endonucleases"/>
    <property type="match status" value="1"/>
</dbReference>
<name>A0A1H8WP29_9EURY</name>
<dbReference type="Proteomes" id="UP000198775">
    <property type="component" value="Unassembled WGS sequence"/>
</dbReference>
<evidence type="ECO:0000313" key="1">
    <source>
        <dbReference type="EMBL" id="SEP29372.1"/>
    </source>
</evidence>
<accession>A0A1H8WP29</accession>
<reference evidence="2" key="1">
    <citation type="submission" date="2016-10" db="EMBL/GenBank/DDBJ databases">
        <authorList>
            <person name="Varghese N."/>
            <person name="Submissions S."/>
        </authorList>
    </citation>
    <scope>NUCLEOTIDE SEQUENCE [LARGE SCALE GENOMIC DNA]</scope>
    <source>
        <strain evidence="2">IBRC-M 10043</strain>
    </source>
</reference>
<evidence type="ECO:0000313" key="2">
    <source>
        <dbReference type="Proteomes" id="UP000198775"/>
    </source>
</evidence>
<sequence>MLIGNTMPECSDWRRPYIAGLVDNRAAVAVTIAKRSEIKIGFGVRLKCRIKLPAAESLEILTTFADEHDIVYRVDTDRDTTYDSYQFVISRRQSMQTFLRLLQPYLVVRDEAAELLCETIIPRLEAGDHQSKASFLSLMQDIETFRELVGRANRAKYDLEFFQDEWGMEAPS</sequence>
<dbReference type="EMBL" id="FOCX01000068">
    <property type="protein sequence ID" value="SEP29372.1"/>
    <property type="molecule type" value="Genomic_DNA"/>
</dbReference>
<organism evidence="1 2">
    <name type="scientific">Halorientalis persicus</name>
    <dbReference type="NCBI Taxonomy" id="1367881"/>
    <lineage>
        <taxon>Archaea</taxon>
        <taxon>Methanobacteriati</taxon>
        <taxon>Methanobacteriota</taxon>
        <taxon>Stenosarchaea group</taxon>
        <taxon>Halobacteria</taxon>
        <taxon>Halobacteriales</taxon>
        <taxon>Haloarculaceae</taxon>
        <taxon>Halorientalis</taxon>
    </lineage>
</organism>